<dbReference type="GO" id="GO:0005576">
    <property type="term" value="C:extracellular region"/>
    <property type="evidence" value="ECO:0007669"/>
    <property type="project" value="InterPro"/>
</dbReference>
<dbReference type="SMART" id="SM00198">
    <property type="entry name" value="SCP"/>
    <property type="match status" value="1"/>
</dbReference>
<dbReference type="PANTHER" id="PTHR10334">
    <property type="entry name" value="CYSTEINE-RICH SECRETORY PROTEIN-RELATED"/>
    <property type="match status" value="1"/>
</dbReference>
<dbReference type="InterPro" id="IPR001283">
    <property type="entry name" value="CRISP-related"/>
</dbReference>
<reference evidence="4" key="1">
    <citation type="submission" date="2017-02" db="UniProtKB">
        <authorList>
            <consortium name="WormBaseParasite"/>
        </authorList>
    </citation>
    <scope>IDENTIFICATION</scope>
</reference>
<protein>
    <submittedName>
        <fullName evidence="4">Golgi-associated plant pathogenesis-related protein 1 (inferred by orthology to a human protein)</fullName>
    </submittedName>
</protein>
<organism evidence="4">
    <name type="scientific">Anisakis simplex</name>
    <name type="common">Herring worm</name>
    <dbReference type="NCBI Taxonomy" id="6269"/>
    <lineage>
        <taxon>Eukaryota</taxon>
        <taxon>Metazoa</taxon>
        <taxon>Ecdysozoa</taxon>
        <taxon>Nematoda</taxon>
        <taxon>Chromadorea</taxon>
        <taxon>Rhabditida</taxon>
        <taxon>Spirurina</taxon>
        <taxon>Ascaridomorpha</taxon>
        <taxon>Ascaridoidea</taxon>
        <taxon>Anisakidae</taxon>
        <taxon>Anisakis</taxon>
        <taxon>Anisakis simplex complex</taxon>
    </lineage>
</organism>
<dbReference type="PROSITE" id="PS01009">
    <property type="entry name" value="CRISP_1"/>
    <property type="match status" value="1"/>
</dbReference>
<dbReference type="WBParaSite" id="ASIM_0001202001-mRNA-1">
    <property type="protein sequence ID" value="ASIM_0001202001-mRNA-1"/>
    <property type="gene ID" value="ASIM_0001202001"/>
</dbReference>
<reference evidence="2 3" key="2">
    <citation type="submission" date="2018-11" db="EMBL/GenBank/DDBJ databases">
        <authorList>
            <consortium name="Pathogen Informatics"/>
        </authorList>
    </citation>
    <scope>NUCLEOTIDE SEQUENCE [LARGE SCALE GENOMIC DNA]</scope>
</reference>
<evidence type="ECO:0000313" key="4">
    <source>
        <dbReference type="WBParaSite" id="ASIM_0001202001-mRNA-1"/>
    </source>
</evidence>
<dbReference type="Gene3D" id="3.40.33.10">
    <property type="entry name" value="CAP"/>
    <property type="match status" value="1"/>
</dbReference>
<accession>A0A0M3JUY9</accession>
<evidence type="ECO:0000313" key="3">
    <source>
        <dbReference type="Proteomes" id="UP000267096"/>
    </source>
</evidence>
<feature type="domain" description="SCP" evidence="1">
    <location>
        <begin position="102"/>
        <end position="247"/>
    </location>
</feature>
<dbReference type="InterPro" id="IPR014044">
    <property type="entry name" value="CAP_dom"/>
</dbReference>
<evidence type="ECO:0000313" key="2">
    <source>
        <dbReference type="EMBL" id="VDK45164.1"/>
    </source>
</evidence>
<keyword evidence="3" id="KW-1185">Reference proteome</keyword>
<gene>
    <name evidence="2" type="ORF">ASIM_LOCUS11486</name>
</gene>
<dbReference type="InterPro" id="IPR018244">
    <property type="entry name" value="Allrgn_V5/Tpx1_CS"/>
</dbReference>
<name>A0A0M3JUY9_ANISI</name>
<dbReference type="InterPro" id="IPR035940">
    <property type="entry name" value="CAP_sf"/>
</dbReference>
<dbReference type="EMBL" id="UYRR01031074">
    <property type="protein sequence ID" value="VDK45164.1"/>
    <property type="molecule type" value="Genomic_DNA"/>
</dbReference>
<dbReference type="AlphaFoldDB" id="A0A0M3JUY9"/>
<dbReference type="Pfam" id="PF00188">
    <property type="entry name" value="CAP"/>
    <property type="match status" value="1"/>
</dbReference>
<sequence length="259" mass="29835">MQDKGLDVIVQKYKALGYSEISDHTNQRYQFRFCACKGDSNSPERDDNCVCSKAVNAQLVQRSIPHMLYSSSCIHLQYAKNCLIGSLESSPEQSNLYVRIKVGRATLTNPAYQKIRRSKRKVTAQLTCSKQSSSDTCVPCETGFIEYGENLFFYAAKMFTDEERMAELVTQSFYTEALGYDYERFKRLDYHKTGHFTQMIWKSTRNIGIGVAIRSFEAHYNSDCLPKFDSYLFYVVIKYDPPGNIQSKDYYLDNVLPPQ</sequence>
<dbReference type="OrthoDB" id="337038at2759"/>
<dbReference type="SUPFAM" id="SSF55797">
    <property type="entry name" value="PR-1-like"/>
    <property type="match status" value="1"/>
</dbReference>
<proteinExistence type="predicted"/>
<dbReference type="Proteomes" id="UP000267096">
    <property type="component" value="Unassembled WGS sequence"/>
</dbReference>
<evidence type="ECO:0000259" key="1">
    <source>
        <dbReference type="SMART" id="SM00198"/>
    </source>
</evidence>